<evidence type="ECO:0000313" key="2">
    <source>
        <dbReference type="Proteomes" id="UP000887565"/>
    </source>
</evidence>
<sequence>MMKPPPTLPVTKPIRKQTPKAAPTKAPIHIGFHRQVVGTHGQKNYGREKGPITVEDDADQKRHHSPQNVANTADKQANRDAQILIAQSPKRQPRNIQDSKKAADAVPTGEKSVNCVFNDSTKLLATA</sequence>
<reference evidence="3" key="1">
    <citation type="submission" date="2022-11" db="UniProtKB">
        <authorList>
            <consortium name="WormBaseParasite"/>
        </authorList>
    </citation>
    <scope>IDENTIFICATION</scope>
</reference>
<dbReference type="AlphaFoldDB" id="A0A915IJN9"/>
<feature type="compositionally biased region" description="Polar residues" evidence="1">
    <location>
        <begin position="66"/>
        <end position="75"/>
    </location>
</feature>
<dbReference type="WBParaSite" id="nRc.2.0.1.t14397-RA">
    <property type="protein sequence ID" value="nRc.2.0.1.t14397-RA"/>
    <property type="gene ID" value="nRc.2.0.1.g14397"/>
</dbReference>
<organism evidence="2 3">
    <name type="scientific">Romanomermis culicivorax</name>
    <name type="common">Nematode worm</name>
    <dbReference type="NCBI Taxonomy" id="13658"/>
    <lineage>
        <taxon>Eukaryota</taxon>
        <taxon>Metazoa</taxon>
        <taxon>Ecdysozoa</taxon>
        <taxon>Nematoda</taxon>
        <taxon>Enoplea</taxon>
        <taxon>Dorylaimia</taxon>
        <taxon>Mermithida</taxon>
        <taxon>Mermithoidea</taxon>
        <taxon>Mermithidae</taxon>
        <taxon>Romanomermis</taxon>
    </lineage>
</organism>
<feature type="region of interest" description="Disordered" evidence="1">
    <location>
        <begin position="1"/>
        <end position="111"/>
    </location>
</feature>
<keyword evidence="2" id="KW-1185">Reference proteome</keyword>
<protein>
    <submittedName>
        <fullName evidence="3">Uncharacterized protein</fullName>
    </submittedName>
</protein>
<evidence type="ECO:0000313" key="3">
    <source>
        <dbReference type="WBParaSite" id="nRc.2.0.1.t14397-RA"/>
    </source>
</evidence>
<proteinExistence type="predicted"/>
<name>A0A915IJN9_ROMCU</name>
<evidence type="ECO:0000256" key="1">
    <source>
        <dbReference type="SAM" id="MobiDB-lite"/>
    </source>
</evidence>
<dbReference type="Proteomes" id="UP000887565">
    <property type="component" value="Unplaced"/>
</dbReference>
<accession>A0A915IJN9</accession>